<organism evidence="3 4">
    <name type="scientific">Microbacterium trichothecenolyticum</name>
    <name type="common">Aureobacterium trichothecenolyticum</name>
    <dbReference type="NCBI Taxonomy" id="69370"/>
    <lineage>
        <taxon>Bacteria</taxon>
        <taxon>Bacillati</taxon>
        <taxon>Actinomycetota</taxon>
        <taxon>Actinomycetes</taxon>
        <taxon>Micrococcales</taxon>
        <taxon>Microbacteriaceae</taxon>
        <taxon>Microbacterium</taxon>
    </lineage>
</organism>
<feature type="compositionally biased region" description="Low complexity" evidence="1">
    <location>
        <begin position="27"/>
        <end position="45"/>
    </location>
</feature>
<evidence type="ECO:0000313" key="3">
    <source>
        <dbReference type="EMBL" id="MDQ1121873.1"/>
    </source>
</evidence>
<dbReference type="PROSITE" id="PS51257">
    <property type="entry name" value="PROKAR_LIPOPROTEIN"/>
    <property type="match status" value="1"/>
</dbReference>
<evidence type="ECO:0008006" key="5">
    <source>
        <dbReference type="Google" id="ProtNLM"/>
    </source>
</evidence>
<evidence type="ECO:0000256" key="2">
    <source>
        <dbReference type="SAM" id="SignalP"/>
    </source>
</evidence>
<comment type="caution">
    <text evidence="3">The sequence shown here is derived from an EMBL/GenBank/DDBJ whole genome shotgun (WGS) entry which is preliminary data.</text>
</comment>
<feature type="signal peptide" evidence="2">
    <location>
        <begin position="1"/>
        <end position="25"/>
    </location>
</feature>
<gene>
    <name evidence="3" type="ORF">QE412_000446</name>
</gene>
<evidence type="ECO:0000313" key="4">
    <source>
        <dbReference type="Proteomes" id="UP001226691"/>
    </source>
</evidence>
<feature type="chain" id="PRO_5045412705" description="Nitrate ABC transporter substrate-binding protein" evidence="2">
    <location>
        <begin position="26"/>
        <end position="187"/>
    </location>
</feature>
<proteinExistence type="predicted"/>
<protein>
    <recommendedName>
        <fullName evidence="5">Nitrate ABC transporter substrate-binding protein</fullName>
    </recommendedName>
</protein>
<keyword evidence="2" id="KW-0732">Signal</keyword>
<dbReference type="RefSeq" id="WP_307479604.1">
    <property type="nucleotide sequence ID" value="NZ_JAUTBF010000001.1"/>
</dbReference>
<feature type="region of interest" description="Disordered" evidence="1">
    <location>
        <begin position="27"/>
        <end position="57"/>
    </location>
</feature>
<reference evidence="3 4" key="1">
    <citation type="submission" date="2023-07" db="EMBL/GenBank/DDBJ databases">
        <title>Functional and genomic diversity of the sorghum phyllosphere microbiome.</title>
        <authorList>
            <person name="Shade A."/>
        </authorList>
    </citation>
    <scope>NUCLEOTIDE SEQUENCE [LARGE SCALE GENOMIC DNA]</scope>
    <source>
        <strain evidence="3 4">SORGH_AS_1207</strain>
    </source>
</reference>
<dbReference type="Proteomes" id="UP001226691">
    <property type="component" value="Unassembled WGS sequence"/>
</dbReference>
<dbReference type="EMBL" id="JAUTBF010000001">
    <property type="protein sequence ID" value="MDQ1121873.1"/>
    <property type="molecule type" value="Genomic_DNA"/>
</dbReference>
<accession>A0ABU0TQD1</accession>
<evidence type="ECO:0000256" key="1">
    <source>
        <dbReference type="SAM" id="MobiDB-lite"/>
    </source>
</evidence>
<sequence length="187" mass="19873">MRRAPLTLVFGAIALATLAGCSSPAAPPIAQSSAPAVEAPAASTPDVSPSADVDDEEPTCENIIPKTTADDFKSLGWSSQSEPFRIGAIQLENGIQCKWGDQKITTDRVQMFGWAEIDDADAAKAEKELVAAGWRRESGTAGTYVTENPEWAIGKDADGYGITYLFGDGWVKLADTRQSLVLVDAPR</sequence>
<keyword evidence="4" id="KW-1185">Reference proteome</keyword>
<name>A0ABU0TQD1_MICTR</name>